<name>A0A101P6P7_9ACTN</name>
<feature type="compositionally biased region" description="Low complexity" evidence="1">
    <location>
        <begin position="11"/>
        <end position="25"/>
    </location>
</feature>
<feature type="region of interest" description="Disordered" evidence="1">
    <location>
        <begin position="44"/>
        <end position="73"/>
    </location>
</feature>
<protein>
    <submittedName>
        <fullName evidence="2">Uncharacterized protein</fullName>
    </submittedName>
</protein>
<feature type="region of interest" description="Disordered" evidence="1">
    <location>
        <begin position="1"/>
        <end position="25"/>
    </location>
</feature>
<accession>A0A101P6P7</accession>
<dbReference type="EMBL" id="LMWN01000018">
    <property type="protein sequence ID" value="KUN05897.1"/>
    <property type="molecule type" value="Genomic_DNA"/>
</dbReference>
<dbReference type="RefSeq" id="WP_067121839.1">
    <property type="nucleotide sequence ID" value="NZ_KQ948210.1"/>
</dbReference>
<evidence type="ECO:0000313" key="3">
    <source>
        <dbReference type="Proteomes" id="UP000053127"/>
    </source>
</evidence>
<dbReference type="AlphaFoldDB" id="A0A101P6P7"/>
<comment type="caution">
    <text evidence="2">The sequence shown here is derived from an EMBL/GenBank/DDBJ whole genome shotgun (WGS) entry which is preliminary data.</text>
</comment>
<gene>
    <name evidence="2" type="ORF">AQI95_13180</name>
</gene>
<proteinExistence type="predicted"/>
<evidence type="ECO:0000256" key="1">
    <source>
        <dbReference type="SAM" id="MobiDB-lite"/>
    </source>
</evidence>
<dbReference type="STRING" id="67386.AQI95_13180"/>
<organism evidence="2 3">
    <name type="scientific">Streptomyces yokosukanensis</name>
    <dbReference type="NCBI Taxonomy" id="67386"/>
    <lineage>
        <taxon>Bacteria</taxon>
        <taxon>Bacillati</taxon>
        <taxon>Actinomycetota</taxon>
        <taxon>Actinomycetes</taxon>
        <taxon>Kitasatosporales</taxon>
        <taxon>Streptomycetaceae</taxon>
        <taxon>Streptomyces</taxon>
    </lineage>
</organism>
<keyword evidence="3" id="KW-1185">Reference proteome</keyword>
<dbReference type="Proteomes" id="UP000053127">
    <property type="component" value="Unassembled WGS sequence"/>
</dbReference>
<evidence type="ECO:0000313" key="2">
    <source>
        <dbReference type="EMBL" id="KUN05897.1"/>
    </source>
</evidence>
<reference evidence="2 3" key="1">
    <citation type="submission" date="2015-10" db="EMBL/GenBank/DDBJ databases">
        <title>Draft genome sequence of Streptomyces yokosukanensis DSM 40224, type strain for the species Streptomyces yokosukanensis.</title>
        <authorList>
            <person name="Ruckert C."/>
            <person name="Winkler A."/>
            <person name="Kalinowski J."/>
            <person name="Kampfer P."/>
            <person name="Glaeser S."/>
        </authorList>
    </citation>
    <scope>NUCLEOTIDE SEQUENCE [LARGE SCALE GENOMIC DNA]</scope>
    <source>
        <strain evidence="2 3">DSM 40224</strain>
    </source>
</reference>
<sequence>MAAHVVAGDTEPLAAAEAPPADRVLPRRLTTRGPRLHGAIAQLPHAAGIRPAPHLSDRATRPAARSGASPGAC</sequence>